<protein>
    <submittedName>
        <fullName evidence="1">Uncharacterized protein</fullName>
    </submittedName>
</protein>
<dbReference type="Proteomes" id="UP001163262">
    <property type="component" value="Chromosome"/>
</dbReference>
<name>A0AA46WAN6_CAPOC</name>
<evidence type="ECO:0000313" key="1">
    <source>
        <dbReference type="EMBL" id="UZD40652.1"/>
    </source>
</evidence>
<dbReference type="EMBL" id="CP110230">
    <property type="protein sequence ID" value="UZD40652.1"/>
    <property type="molecule type" value="Genomic_DNA"/>
</dbReference>
<dbReference type="RefSeq" id="WP_178976772.1">
    <property type="nucleotide sequence ID" value="NZ_CP110228.1"/>
</dbReference>
<dbReference type="AlphaFoldDB" id="A0AA46WAN6"/>
<sequence>MTKEELKFLVVIFRQIYLSILRCNEVEKEAYFAFFEKRMRYYLYTKRLLNRKMHREGMRVSLWGTTTVHLEYIAMYEILSKFILFVREKSFPAFELRDEIFRFTADIYSYLESKVSFRDQKKYAYVEHYNQNDLNGQLFDTIDEVLDKLGCEHIIRDIHNTTQLIN</sequence>
<evidence type="ECO:0000313" key="2">
    <source>
        <dbReference type="Proteomes" id="UP001163262"/>
    </source>
</evidence>
<organism evidence="1 2">
    <name type="scientific">Capnocytophaga ochracea</name>
    <dbReference type="NCBI Taxonomy" id="1018"/>
    <lineage>
        <taxon>Bacteria</taxon>
        <taxon>Pseudomonadati</taxon>
        <taxon>Bacteroidota</taxon>
        <taxon>Flavobacteriia</taxon>
        <taxon>Flavobacteriales</taxon>
        <taxon>Flavobacteriaceae</taxon>
        <taxon>Capnocytophaga</taxon>
    </lineage>
</organism>
<reference evidence="1" key="1">
    <citation type="submission" date="2022-10" db="EMBL/GenBank/DDBJ databases">
        <title>Complete genome sequence of Capnocytophaga ochracea KCOM 2812 isolated from actinomycosis lesion.</title>
        <authorList>
            <person name="Kook J.-K."/>
            <person name="Park S.-N."/>
            <person name="Lim Y.K."/>
        </authorList>
    </citation>
    <scope>NUCLEOTIDE SEQUENCE</scope>
    <source>
        <strain evidence="1">KCOM 28121</strain>
    </source>
</reference>
<accession>A0AA46WAN6</accession>
<gene>
    <name evidence="1" type="ORF">OL231_10845</name>
</gene>
<proteinExistence type="predicted"/>